<evidence type="ECO:0000313" key="3">
    <source>
        <dbReference type="Proteomes" id="UP000694892"/>
    </source>
</evidence>
<dbReference type="Proteomes" id="UP000694892">
    <property type="component" value="Chromosome 7L"/>
</dbReference>
<name>A0A974CHL3_XENLA</name>
<gene>
    <name evidence="2" type="ORF">XELAEV_18036071mg</name>
</gene>
<proteinExistence type="predicted"/>
<protein>
    <recommendedName>
        <fullName evidence="1">GIY-YIG domain-containing protein</fullName>
    </recommendedName>
</protein>
<organism evidence="2 3">
    <name type="scientific">Xenopus laevis</name>
    <name type="common">African clawed frog</name>
    <dbReference type="NCBI Taxonomy" id="8355"/>
    <lineage>
        <taxon>Eukaryota</taxon>
        <taxon>Metazoa</taxon>
        <taxon>Chordata</taxon>
        <taxon>Craniata</taxon>
        <taxon>Vertebrata</taxon>
        <taxon>Euteleostomi</taxon>
        <taxon>Amphibia</taxon>
        <taxon>Batrachia</taxon>
        <taxon>Anura</taxon>
        <taxon>Pipoidea</taxon>
        <taxon>Pipidae</taxon>
        <taxon>Xenopodinae</taxon>
        <taxon>Xenopus</taxon>
        <taxon>Xenopus</taxon>
    </lineage>
</organism>
<evidence type="ECO:0000259" key="1">
    <source>
        <dbReference type="Pfam" id="PF01541"/>
    </source>
</evidence>
<dbReference type="Pfam" id="PF01541">
    <property type="entry name" value="GIY-YIG"/>
    <property type="match status" value="1"/>
</dbReference>
<dbReference type="EMBL" id="CM004478">
    <property type="protein sequence ID" value="OCT73092.1"/>
    <property type="molecule type" value="Genomic_DNA"/>
</dbReference>
<sequence>MKGNKIYLKCATCETTGLIYLVKCPCGKVFVGQTIRPVKERIKEHKSDIRNYKLVLEVVLKPQIKDMNKILLQQEAVWIKRLKSLAPTGLNEYWSIVPFL</sequence>
<dbReference type="InterPro" id="IPR000305">
    <property type="entry name" value="GIY-YIG_endonuc"/>
</dbReference>
<reference evidence="3" key="1">
    <citation type="journal article" date="2016" name="Nature">
        <title>Genome evolution in the allotetraploid frog Xenopus laevis.</title>
        <authorList>
            <person name="Session A.M."/>
            <person name="Uno Y."/>
            <person name="Kwon T."/>
            <person name="Chapman J.A."/>
            <person name="Toyoda A."/>
            <person name="Takahashi S."/>
            <person name="Fukui A."/>
            <person name="Hikosaka A."/>
            <person name="Suzuki A."/>
            <person name="Kondo M."/>
            <person name="van Heeringen S.J."/>
            <person name="Quigley I."/>
            <person name="Heinz S."/>
            <person name="Ogino H."/>
            <person name="Ochi H."/>
            <person name="Hellsten U."/>
            <person name="Lyons J.B."/>
            <person name="Simakov O."/>
            <person name="Putnam N."/>
            <person name="Stites J."/>
            <person name="Kuroki Y."/>
            <person name="Tanaka T."/>
            <person name="Michiue T."/>
            <person name="Watanabe M."/>
            <person name="Bogdanovic O."/>
            <person name="Lister R."/>
            <person name="Georgiou G."/>
            <person name="Paranjpe S.S."/>
            <person name="van Kruijsbergen I."/>
            <person name="Shu S."/>
            <person name="Carlson J."/>
            <person name="Kinoshita T."/>
            <person name="Ohta Y."/>
            <person name="Mawaribuchi S."/>
            <person name="Jenkins J."/>
            <person name="Grimwood J."/>
            <person name="Schmutz J."/>
            <person name="Mitros T."/>
            <person name="Mozaffari S.V."/>
            <person name="Suzuki Y."/>
            <person name="Haramoto Y."/>
            <person name="Yamamoto T.S."/>
            <person name="Takagi C."/>
            <person name="Heald R."/>
            <person name="Miller K."/>
            <person name="Haudenschild C."/>
            <person name="Kitzman J."/>
            <person name="Nakayama T."/>
            <person name="Izutsu Y."/>
            <person name="Robert J."/>
            <person name="Fortriede J."/>
            <person name="Burns K."/>
            <person name="Lotay V."/>
            <person name="Karimi K."/>
            <person name="Yasuoka Y."/>
            <person name="Dichmann D.S."/>
            <person name="Flajnik M.F."/>
            <person name="Houston D.W."/>
            <person name="Shendure J."/>
            <person name="DuPasquier L."/>
            <person name="Vize P.D."/>
            <person name="Zorn A.M."/>
            <person name="Ito M."/>
            <person name="Marcotte E.M."/>
            <person name="Wallingford J.B."/>
            <person name="Ito Y."/>
            <person name="Asashima M."/>
            <person name="Ueno N."/>
            <person name="Matsuda Y."/>
            <person name="Veenstra G.J."/>
            <person name="Fujiyama A."/>
            <person name="Harland R.M."/>
            <person name="Taira M."/>
            <person name="Rokhsar D.S."/>
        </authorList>
    </citation>
    <scope>NUCLEOTIDE SEQUENCE [LARGE SCALE GENOMIC DNA]</scope>
    <source>
        <strain evidence="3">J</strain>
    </source>
</reference>
<feature type="domain" description="GIY-YIG" evidence="1">
    <location>
        <begin position="17"/>
        <end position="84"/>
    </location>
</feature>
<dbReference type="AlphaFoldDB" id="A0A974CHL3"/>
<accession>A0A974CHL3</accession>
<evidence type="ECO:0000313" key="2">
    <source>
        <dbReference type="EMBL" id="OCT73092.1"/>
    </source>
</evidence>